<keyword evidence="2" id="KW-0808">Transferase</keyword>
<accession>A0A973W5T2</accession>
<protein>
    <submittedName>
        <fullName evidence="6">3-keto-5-aminohexanoate cleavage protein</fullName>
    </submittedName>
</protein>
<organism evidence="6">
    <name type="scientific">Bradyrhizobium septentrionale</name>
    <dbReference type="NCBI Taxonomy" id="1404411"/>
    <lineage>
        <taxon>Bacteria</taxon>
        <taxon>Pseudomonadati</taxon>
        <taxon>Pseudomonadota</taxon>
        <taxon>Alphaproteobacteria</taxon>
        <taxon>Hyphomicrobiales</taxon>
        <taxon>Nitrobacteraceae</taxon>
        <taxon>Bradyrhizobium</taxon>
    </lineage>
</organism>
<dbReference type="Pfam" id="PF05853">
    <property type="entry name" value="BKACE"/>
    <property type="match status" value="1"/>
</dbReference>
<evidence type="ECO:0000256" key="1">
    <source>
        <dbReference type="ARBA" id="ARBA00001947"/>
    </source>
</evidence>
<evidence type="ECO:0000313" key="6">
    <source>
        <dbReference type="EMBL" id="NVI48138.1"/>
    </source>
</evidence>
<dbReference type="EMBL" id="JAAOLE020000001">
    <property type="protein sequence ID" value="NVI48138.1"/>
    <property type="molecule type" value="Genomic_DNA"/>
</dbReference>
<sequence length="314" mass="33215">MSNPTIITCALTGAGDTTGKSPAVPVTPRQIADQAIEAAKAGAAVVHIHVREPSTGAPSVEFGLYAEVVERIRASSTDVVVNLTSGPGSLYAADGLLLQPAPGVNPPMTPQQRLDHILRLKPEICSLDVATLNFGRIAMVNLVNDLEFMGRTISDAGIKPEIEVFDLGHIRLAKHLLELGVLRAPAFFQFCLGVSWGAPAELNVLQLMRDMLPPGALWSAFGVAHDQFKIAAAACELGGHVRVGLEDNLYIAKGKLASSNAELVEEAARIVTRQGSRPASPDEARKLLLGSNNYDRSGAGPDRSPTIPISQANL</sequence>
<feature type="region of interest" description="Disordered" evidence="5">
    <location>
        <begin position="291"/>
        <end position="314"/>
    </location>
</feature>
<keyword evidence="4" id="KW-0862">Zinc</keyword>
<dbReference type="AlphaFoldDB" id="A0A973W5T2"/>
<evidence type="ECO:0000256" key="4">
    <source>
        <dbReference type="ARBA" id="ARBA00022833"/>
    </source>
</evidence>
<name>A0A973W5T2_9BRAD</name>
<dbReference type="RefSeq" id="WP_051346732.1">
    <property type="nucleotide sequence ID" value="NZ_CP088285.1"/>
</dbReference>
<evidence type="ECO:0000256" key="5">
    <source>
        <dbReference type="SAM" id="MobiDB-lite"/>
    </source>
</evidence>
<dbReference type="GO" id="GO:0046872">
    <property type="term" value="F:metal ion binding"/>
    <property type="evidence" value="ECO:0007669"/>
    <property type="project" value="UniProtKB-KW"/>
</dbReference>
<comment type="cofactor">
    <cofactor evidence="1">
        <name>Zn(2+)</name>
        <dbReference type="ChEBI" id="CHEBI:29105"/>
    </cofactor>
</comment>
<dbReference type="PANTHER" id="PTHR37418">
    <property type="entry name" value="3-KETO-5-AMINOHEXANOATE CLEAVAGE ENZYME-RELATED"/>
    <property type="match status" value="1"/>
</dbReference>
<dbReference type="PANTHER" id="PTHR37418:SF2">
    <property type="entry name" value="3-KETO-5-AMINOHEXANOATE CLEAVAGE ENZYME"/>
    <property type="match status" value="1"/>
</dbReference>
<dbReference type="InterPro" id="IPR013785">
    <property type="entry name" value="Aldolase_TIM"/>
</dbReference>
<evidence type="ECO:0000256" key="2">
    <source>
        <dbReference type="ARBA" id="ARBA00022679"/>
    </source>
</evidence>
<comment type="caution">
    <text evidence="6">The sequence shown here is derived from an EMBL/GenBank/DDBJ whole genome shotgun (WGS) entry which is preliminary data.</text>
</comment>
<evidence type="ECO:0000256" key="3">
    <source>
        <dbReference type="ARBA" id="ARBA00022723"/>
    </source>
</evidence>
<dbReference type="InterPro" id="IPR008567">
    <property type="entry name" value="BKACE"/>
</dbReference>
<proteinExistence type="predicted"/>
<dbReference type="GO" id="GO:0043720">
    <property type="term" value="F:3-keto-5-aminohexanoate cleavage activity"/>
    <property type="evidence" value="ECO:0007669"/>
    <property type="project" value="InterPro"/>
</dbReference>
<reference evidence="6" key="1">
    <citation type="submission" date="2020-06" db="EMBL/GenBank/DDBJ databases">
        <title>Whole Genome Sequence of Bradyrhizobium sp. Strain 1S1.</title>
        <authorList>
            <person name="Bromfield E.S.P."/>
            <person name="Cloutier S."/>
        </authorList>
    </citation>
    <scope>NUCLEOTIDE SEQUENCE [LARGE SCALE GENOMIC DNA]</scope>
    <source>
        <strain evidence="6">1S1</strain>
    </source>
</reference>
<keyword evidence="3" id="KW-0479">Metal-binding</keyword>
<gene>
    <name evidence="6" type="ORF">HAP48_035425</name>
</gene>
<dbReference type="Gene3D" id="3.20.20.70">
    <property type="entry name" value="Aldolase class I"/>
    <property type="match status" value="1"/>
</dbReference>